<dbReference type="PANTHER" id="PTHR10316:SF41">
    <property type="entry name" value="MAGI FAMILY MEMBER, X-LINKED A-RELATED"/>
    <property type="match status" value="1"/>
</dbReference>
<reference evidence="4 5" key="1">
    <citation type="submission" date="2024-04" db="EMBL/GenBank/DDBJ databases">
        <authorList>
            <person name="Waldvogel A.-M."/>
            <person name="Schoenle A."/>
        </authorList>
    </citation>
    <scope>NUCLEOTIDE SEQUENCE [LARGE SCALE GENOMIC DNA]</scope>
</reference>
<evidence type="ECO:0000313" key="5">
    <source>
        <dbReference type="Proteomes" id="UP001497482"/>
    </source>
</evidence>
<feature type="region of interest" description="Disordered" evidence="1">
    <location>
        <begin position="8"/>
        <end position="32"/>
    </location>
</feature>
<feature type="domain" description="PDZ" evidence="3">
    <location>
        <begin position="112"/>
        <end position="190"/>
    </location>
</feature>
<evidence type="ECO:0000256" key="1">
    <source>
        <dbReference type="SAM" id="MobiDB-lite"/>
    </source>
</evidence>
<feature type="region of interest" description="Disordered" evidence="1">
    <location>
        <begin position="68"/>
        <end position="88"/>
    </location>
</feature>
<keyword evidence="5" id="KW-1185">Reference proteome</keyword>
<dbReference type="PROSITE" id="PS50106">
    <property type="entry name" value="PDZ"/>
    <property type="match status" value="2"/>
</dbReference>
<feature type="domain" description="WW" evidence="2">
    <location>
        <begin position="60"/>
        <end position="87"/>
    </location>
</feature>
<dbReference type="Gene3D" id="2.30.42.10">
    <property type="match status" value="2"/>
</dbReference>
<name>A0AAV2M075_KNICA</name>
<dbReference type="EMBL" id="OZ035827">
    <property type="protein sequence ID" value="CAL1606689.1"/>
    <property type="molecule type" value="Genomic_DNA"/>
</dbReference>
<organism evidence="4 5">
    <name type="scientific">Knipowitschia caucasica</name>
    <name type="common">Caucasian dwarf goby</name>
    <name type="synonym">Pomatoschistus caucasicus</name>
    <dbReference type="NCBI Taxonomy" id="637954"/>
    <lineage>
        <taxon>Eukaryota</taxon>
        <taxon>Metazoa</taxon>
        <taxon>Chordata</taxon>
        <taxon>Craniata</taxon>
        <taxon>Vertebrata</taxon>
        <taxon>Euteleostomi</taxon>
        <taxon>Actinopterygii</taxon>
        <taxon>Neopterygii</taxon>
        <taxon>Teleostei</taxon>
        <taxon>Neoteleostei</taxon>
        <taxon>Acanthomorphata</taxon>
        <taxon>Gobiaria</taxon>
        <taxon>Gobiiformes</taxon>
        <taxon>Gobioidei</taxon>
        <taxon>Gobiidae</taxon>
        <taxon>Gobiinae</taxon>
        <taxon>Knipowitschia</taxon>
    </lineage>
</organism>
<evidence type="ECO:0000313" key="4">
    <source>
        <dbReference type="EMBL" id="CAL1606689.1"/>
    </source>
</evidence>
<evidence type="ECO:0000259" key="2">
    <source>
        <dbReference type="PROSITE" id="PS50020"/>
    </source>
</evidence>
<dbReference type="AlphaFoldDB" id="A0AAV2M075"/>
<dbReference type="InterPro" id="IPR036034">
    <property type="entry name" value="PDZ_sf"/>
</dbReference>
<protein>
    <submittedName>
        <fullName evidence="4">Uncharacterized protein</fullName>
    </submittedName>
</protein>
<feature type="region of interest" description="Disordered" evidence="1">
    <location>
        <begin position="322"/>
        <end position="432"/>
    </location>
</feature>
<dbReference type="PANTHER" id="PTHR10316">
    <property type="entry name" value="MEMBRANE ASSOCIATED GUANYLATE KINASE-RELATED"/>
    <property type="match status" value="1"/>
</dbReference>
<feature type="compositionally biased region" description="Polar residues" evidence="1">
    <location>
        <begin position="341"/>
        <end position="360"/>
    </location>
</feature>
<gene>
    <name evidence="4" type="ORF">KC01_LOCUS33814</name>
</gene>
<dbReference type="InterPro" id="IPR001478">
    <property type="entry name" value="PDZ"/>
</dbReference>
<proteinExistence type="predicted"/>
<accession>A0AAV2M075</accession>
<feature type="compositionally biased region" description="Polar residues" evidence="1">
    <location>
        <begin position="68"/>
        <end position="86"/>
    </location>
</feature>
<dbReference type="PROSITE" id="PS50020">
    <property type="entry name" value="WW_DOMAIN_2"/>
    <property type="match status" value="1"/>
</dbReference>
<dbReference type="SUPFAM" id="SSF50156">
    <property type="entry name" value="PDZ domain-like"/>
    <property type="match status" value="2"/>
</dbReference>
<feature type="compositionally biased region" description="Low complexity" evidence="1">
    <location>
        <begin position="361"/>
        <end position="373"/>
    </location>
</feature>
<dbReference type="GO" id="GO:0005911">
    <property type="term" value="C:cell-cell junction"/>
    <property type="evidence" value="ECO:0007669"/>
    <property type="project" value="TreeGrafter"/>
</dbReference>
<dbReference type="InterPro" id="IPR001202">
    <property type="entry name" value="WW_dom"/>
</dbReference>
<dbReference type="Proteomes" id="UP001497482">
    <property type="component" value="Chromosome 5"/>
</dbReference>
<sequence length="702" mass="76081">MEACLSTVAGVSSSAPFNHRSPSRRRASSADTDAHITYNYNGLRSSRRGGSYRGVMLDHWDQAFSDPGKSSYNDSIPKRSSWQSPRAPSRETVYRNEWFTEQPSELRGFPVHTHILKGTRGFGFNIVGGSRAGEFLQVYSVTSIGPSALKTADILVYLNDVCVLGVSHKEVVELLKSVPVGHTVDVEVRRGYPMLYNPDGCPKQPAPRMMDNGDFIVPPTTMQPQPLNHHLSRPHTPQHFTFNGLHSEAGYMEPLDANGNAAYYSHAYRRSSMSNAVHSSPPRPPRSVRSLARLQSFDPTLASQSDSEVVSAIGSHRASMIRNHNNNSLSTPPPPLRYGTYKSSESDISTCTLSRLPMQQSPRRPSSSPGGPRTSHLLQPSPSHSRRPPTPDSPHYPNINGYHSMPSSSASPSSVSSGGMSLGSDQDGRPRGELVPVVLGRSEAERGLGFSMMAGGLGGRLAIVKRILDRVQCNSLQPGDAIVKINGADVQSLSVAQIQTILQEHTKQGEVILLVYRGGIYHSPISSRRLPPPLLRPPPLPVGSEHSVFPDCLPLPRRCNSTPPSPAPSRSSLIQSTSFLESIPVTLTMEPKDWLSTGLEDDAMALPDLSLERRAGEAGRPFRGFDVELRRKAGEGFGFVIASQDVENGKVTVMGAALVGYSAVSRFGCMCVFVEAGACRVQLPLSLLPPPAAVCKTFDTCL</sequence>
<dbReference type="GO" id="GO:0007165">
    <property type="term" value="P:signal transduction"/>
    <property type="evidence" value="ECO:0007669"/>
    <property type="project" value="TreeGrafter"/>
</dbReference>
<evidence type="ECO:0000259" key="3">
    <source>
        <dbReference type="PROSITE" id="PS50106"/>
    </source>
</evidence>
<feature type="domain" description="PDZ" evidence="3">
    <location>
        <begin position="436"/>
        <end position="504"/>
    </location>
</feature>
<dbReference type="Pfam" id="PF00595">
    <property type="entry name" value="PDZ"/>
    <property type="match status" value="1"/>
</dbReference>
<dbReference type="GO" id="GO:0005737">
    <property type="term" value="C:cytoplasm"/>
    <property type="evidence" value="ECO:0007669"/>
    <property type="project" value="TreeGrafter"/>
</dbReference>
<feature type="compositionally biased region" description="Low complexity" evidence="1">
    <location>
        <begin position="404"/>
        <end position="424"/>
    </location>
</feature>
<dbReference type="SMART" id="SM00228">
    <property type="entry name" value="PDZ"/>
    <property type="match status" value="2"/>
</dbReference>
<dbReference type="FunFam" id="2.30.42.10:FF:000005">
    <property type="entry name" value="Membrane associated guanylate kinase, WW and PDZ domain containing 1"/>
    <property type="match status" value="1"/>
</dbReference>